<organism evidence="1 2">
    <name type="scientific">Paraburkholderia phenazinium</name>
    <dbReference type="NCBI Taxonomy" id="60549"/>
    <lineage>
        <taxon>Bacteria</taxon>
        <taxon>Pseudomonadati</taxon>
        <taxon>Pseudomonadota</taxon>
        <taxon>Betaproteobacteria</taxon>
        <taxon>Burkholderiales</taxon>
        <taxon>Burkholderiaceae</taxon>
        <taxon>Paraburkholderia</taxon>
    </lineage>
</organism>
<evidence type="ECO:0000313" key="2">
    <source>
        <dbReference type="Proteomes" id="UP000184693"/>
    </source>
</evidence>
<accession>A0A1N6KAC9</accession>
<evidence type="ECO:0000313" key="1">
    <source>
        <dbReference type="EMBL" id="SIO53512.1"/>
    </source>
</evidence>
<protein>
    <submittedName>
        <fullName evidence="1">Uncharacterized protein</fullName>
    </submittedName>
</protein>
<name>A0A1N6KAC9_9BURK</name>
<sequence>MAYEWIDRSSLRRELALLGVDWRCYWKQMDSQIAKDV</sequence>
<gene>
    <name evidence="1" type="ORF">SAMN05444168_6575</name>
</gene>
<dbReference type="Proteomes" id="UP000184693">
    <property type="component" value="Unassembled WGS sequence"/>
</dbReference>
<dbReference type="EMBL" id="FSRM01000002">
    <property type="protein sequence ID" value="SIO53512.1"/>
    <property type="molecule type" value="Genomic_DNA"/>
</dbReference>
<reference evidence="1 2" key="1">
    <citation type="submission" date="2016-11" db="EMBL/GenBank/DDBJ databases">
        <authorList>
            <person name="Jaros S."/>
            <person name="Januszkiewicz K."/>
            <person name="Wedrychowicz H."/>
        </authorList>
    </citation>
    <scope>NUCLEOTIDE SEQUENCE [LARGE SCALE GENOMIC DNA]</scope>
    <source>
        <strain evidence="1 2">GAS86</strain>
    </source>
</reference>
<dbReference type="AlphaFoldDB" id="A0A1N6KAC9"/>
<proteinExistence type="predicted"/>